<dbReference type="EMBL" id="MN740597">
    <property type="protein sequence ID" value="QHS78440.1"/>
    <property type="molecule type" value="Genomic_DNA"/>
</dbReference>
<evidence type="ECO:0008006" key="2">
    <source>
        <dbReference type="Google" id="ProtNLM"/>
    </source>
</evidence>
<reference evidence="1" key="1">
    <citation type="journal article" date="2020" name="Nature">
        <title>Giant virus diversity and host interactions through global metagenomics.</title>
        <authorList>
            <person name="Schulz F."/>
            <person name="Roux S."/>
            <person name="Paez-Espino D."/>
            <person name="Jungbluth S."/>
            <person name="Walsh D.A."/>
            <person name="Denef V.J."/>
            <person name="McMahon K.D."/>
            <person name="Konstantinidis K.T."/>
            <person name="Eloe-Fadrosh E.A."/>
            <person name="Kyrpides N.C."/>
            <person name="Woyke T."/>
        </authorList>
    </citation>
    <scope>NUCLEOTIDE SEQUENCE</scope>
    <source>
        <strain evidence="1">GVMAG-S-1021933-23</strain>
    </source>
</reference>
<sequence>MLFNINEIYILKKIWEDLIKKSNSNIGISKDVFIQYTQLQGLIGEKLFLSFDNEKLDFISYESFIKNMEILFLGTIEEKIKLLFIGINKNNLINKKDLQTILNHIPHIVFIKDNLEEKLEYTNKNTFLENNDNLNFLLLRFRSIGNSFLLHSIIHIKLF</sequence>
<accession>A0A6C0AG64</accession>
<dbReference type="SUPFAM" id="SSF47473">
    <property type="entry name" value="EF-hand"/>
    <property type="match status" value="1"/>
</dbReference>
<protein>
    <recommendedName>
        <fullName evidence="2">EF-hand domain-containing protein</fullName>
    </recommendedName>
</protein>
<evidence type="ECO:0000313" key="1">
    <source>
        <dbReference type="EMBL" id="QHS78440.1"/>
    </source>
</evidence>
<name>A0A6C0AG64_9ZZZZ</name>
<dbReference type="AlphaFoldDB" id="A0A6C0AG64"/>
<dbReference type="Gene3D" id="1.10.238.10">
    <property type="entry name" value="EF-hand"/>
    <property type="match status" value="1"/>
</dbReference>
<organism evidence="1">
    <name type="scientific">viral metagenome</name>
    <dbReference type="NCBI Taxonomy" id="1070528"/>
    <lineage>
        <taxon>unclassified sequences</taxon>
        <taxon>metagenomes</taxon>
        <taxon>organismal metagenomes</taxon>
    </lineage>
</organism>
<proteinExistence type="predicted"/>
<dbReference type="InterPro" id="IPR011992">
    <property type="entry name" value="EF-hand-dom_pair"/>
</dbReference>